<feature type="coiled-coil region" evidence="2">
    <location>
        <begin position="338"/>
        <end position="365"/>
    </location>
</feature>
<evidence type="ECO:0000313" key="4">
    <source>
        <dbReference type="Proteomes" id="UP000644875"/>
    </source>
</evidence>
<evidence type="ECO:0000313" key="3">
    <source>
        <dbReference type="EMBL" id="MBJ8349639.1"/>
    </source>
</evidence>
<sequence>MTNSEKMLKAIENKNLEGADYYFNQALLHDSDDLLLSLAEYLESIGFHPQAKAIYLKLKTYYPEVSINLAQIVAEEGDIETAFLYLDEISKTSEHYLSALLVMADLYDLEGLTDVAREKLFEASQLSQEPLIVFGLAEIELSLEHYQEAINEYAKLDHQEILALTGVSTYQRIGKSYASLGKYEVAIEFLEKSLEFDYSEDTIFELATILYQQQEYQKANIYFKQLDNLSSEFAGYEYVYALSLHEEDQIQEALKVAQQGLSKNEFDSQLLLLASQLSYENHDVKAAEAYLLSAQQIVEDKEEVILRLTTLYLEEERYEDVIALSKESIDNVLTRWNIAKAYHALEDEEKTIASYEELVNDLKTNPEFLKDYFYVLREYGDNEKMRRIGENYLKLVPDDLEIVHLLEEWD</sequence>
<evidence type="ECO:0000256" key="1">
    <source>
        <dbReference type="PROSITE-ProRule" id="PRU00339"/>
    </source>
</evidence>
<protein>
    <recommendedName>
        <fullName evidence="5">Tetratricopeptide repeat protein</fullName>
    </recommendedName>
</protein>
<dbReference type="SUPFAM" id="SSF48452">
    <property type="entry name" value="TPR-like"/>
    <property type="match status" value="2"/>
</dbReference>
<reference evidence="3 4" key="1">
    <citation type="journal article" date="2021" name="Int. J. Syst. Evol. Microbiol.">
        <title>Streptococcus vicugnae sp. nov., isolated from faeces of alpacas (Vicugna pacos) and cattle (Bos taurus), Streptococcus zalophi sp. nov., and Streptococcus pacificus sp. nov., isolated from respiratory tract of California sea lions (Zalophus californianus).</title>
        <authorList>
            <person name="Volokhov D.V."/>
            <person name="Zagorodnyaya T.A."/>
            <person name="Shen Z."/>
            <person name="Blom J."/>
            <person name="Furtak V.A."/>
            <person name="Eisenberg T."/>
            <person name="Fan P."/>
            <person name="Jeong K.C."/>
            <person name="Gao Y."/>
            <person name="Zhang S."/>
            <person name="Amselle M."/>
        </authorList>
    </citation>
    <scope>NUCLEOTIDE SEQUENCE [LARGE SCALE GENOMIC DNA]</scope>
    <source>
        <strain evidence="4">CSL7508-lung</strain>
    </source>
</reference>
<dbReference type="InterPro" id="IPR011990">
    <property type="entry name" value="TPR-like_helical_dom_sf"/>
</dbReference>
<feature type="repeat" description="TPR" evidence="1">
    <location>
        <begin position="167"/>
        <end position="200"/>
    </location>
</feature>
<dbReference type="PANTHER" id="PTHR12558">
    <property type="entry name" value="CELL DIVISION CYCLE 16,23,27"/>
    <property type="match status" value="1"/>
</dbReference>
<comment type="caution">
    <text evidence="3">The sequence shown here is derived from an EMBL/GenBank/DDBJ whole genome shotgun (WGS) entry which is preliminary data.</text>
</comment>
<keyword evidence="1" id="KW-0802">TPR repeat</keyword>
<dbReference type="InterPro" id="IPR019734">
    <property type="entry name" value="TPR_rpt"/>
</dbReference>
<dbReference type="Proteomes" id="UP000644875">
    <property type="component" value="Unassembled WGS sequence"/>
</dbReference>
<gene>
    <name evidence="3" type="ORF">JHK64_03200</name>
</gene>
<name>A0A934P9Y1_9STRE</name>
<dbReference type="RefSeq" id="WP_199567565.1">
    <property type="nucleotide sequence ID" value="NZ_JAENBP010000003.1"/>
</dbReference>
<dbReference type="EMBL" id="JAENBP010000003">
    <property type="protein sequence ID" value="MBJ8349639.1"/>
    <property type="molecule type" value="Genomic_DNA"/>
</dbReference>
<proteinExistence type="predicted"/>
<dbReference type="AlphaFoldDB" id="A0A934P9Y1"/>
<dbReference type="SMART" id="SM00028">
    <property type="entry name" value="TPR"/>
    <property type="match status" value="3"/>
</dbReference>
<evidence type="ECO:0008006" key="5">
    <source>
        <dbReference type="Google" id="ProtNLM"/>
    </source>
</evidence>
<dbReference type="PROSITE" id="PS50005">
    <property type="entry name" value="TPR"/>
    <property type="match status" value="1"/>
</dbReference>
<dbReference type="Gene3D" id="1.25.40.10">
    <property type="entry name" value="Tetratricopeptide repeat domain"/>
    <property type="match status" value="2"/>
</dbReference>
<dbReference type="Pfam" id="PF13181">
    <property type="entry name" value="TPR_8"/>
    <property type="match status" value="1"/>
</dbReference>
<evidence type="ECO:0000256" key="2">
    <source>
        <dbReference type="SAM" id="Coils"/>
    </source>
</evidence>
<organism evidence="3 4">
    <name type="scientific">Streptococcus zalophi</name>
    <dbReference type="NCBI Taxonomy" id="640031"/>
    <lineage>
        <taxon>Bacteria</taxon>
        <taxon>Bacillati</taxon>
        <taxon>Bacillota</taxon>
        <taxon>Bacilli</taxon>
        <taxon>Lactobacillales</taxon>
        <taxon>Streptococcaceae</taxon>
        <taxon>Streptococcus</taxon>
    </lineage>
</organism>
<keyword evidence="2" id="KW-0175">Coiled coil</keyword>
<keyword evidence="4" id="KW-1185">Reference proteome</keyword>
<dbReference type="PANTHER" id="PTHR12558:SF13">
    <property type="entry name" value="CELL DIVISION CYCLE PROTEIN 27 HOMOLOG"/>
    <property type="match status" value="1"/>
</dbReference>
<accession>A0A934P9Y1</accession>